<dbReference type="Gramene" id="PUZ50549">
    <property type="protein sequence ID" value="PUZ50549"/>
    <property type="gene ID" value="GQ55_6G066500"/>
</dbReference>
<feature type="transmembrane region" description="Helical" evidence="1">
    <location>
        <begin position="230"/>
        <end position="256"/>
    </location>
</feature>
<organism evidence="3 4">
    <name type="scientific">Panicum hallii var. hallii</name>
    <dbReference type="NCBI Taxonomy" id="1504633"/>
    <lineage>
        <taxon>Eukaryota</taxon>
        <taxon>Viridiplantae</taxon>
        <taxon>Streptophyta</taxon>
        <taxon>Embryophyta</taxon>
        <taxon>Tracheophyta</taxon>
        <taxon>Spermatophyta</taxon>
        <taxon>Magnoliopsida</taxon>
        <taxon>Liliopsida</taxon>
        <taxon>Poales</taxon>
        <taxon>Poaceae</taxon>
        <taxon>PACMAD clade</taxon>
        <taxon>Panicoideae</taxon>
        <taxon>Panicodae</taxon>
        <taxon>Paniceae</taxon>
        <taxon>Panicinae</taxon>
        <taxon>Panicum</taxon>
        <taxon>Panicum sect. Panicum</taxon>
    </lineage>
</organism>
<dbReference type="EMBL" id="CM009754">
    <property type="protein sequence ID" value="PUZ50547.1"/>
    <property type="molecule type" value="Genomic_DNA"/>
</dbReference>
<keyword evidence="1" id="KW-0472">Membrane</keyword>
<feature type="domain" description="DUF4220" evidence="2">
    <location>
        <begin position="170"/>
        <end position="299"/>
    </location>
</feature>
<dbReference type="EMBL" id="CM009754">
    <property type="protein sequence ID" value="PUZ50549.1"/>
    <property type="molecule type" value="Genomic_DNA"/>
</dbReference>
<dbReference type="Gramene" id="PUZ50552">
    <property type="protein sequence ID" value="PUZ50552"/>
    <property type="gene ID" value="GQ55_6G066500"/>
</dbReference>
<feature type="transmembrane region" description="Helical" evidence="1">
    <location>
        <begin position="73"/>
        <end position="92"/>
    </location>
</feature>
<keyword evidence="1" id="KW-1133">Transmembrane helix</keyword>
<name>A0A2T7D4S4_9POAL</name>
<keyword evidence="1" id="KW-0812">Transmembrane</keyword>
<evidence type="ECO:0000313" key="4">
    <source>
        <dbReference type="Proteomes" id="UP000244336"/>
    </source>
</evidence>
<feature type="transmembrane region" description="Helical" evidence="1">
    <location>
        <begin position="99"/>
        <end position="118"/>
    </location>
</feature>
<dbReference type="Gramene" id="PUZ50548">
    <property type="protein sequence ID" value="PUZ50548"/>
    <property type="gene ID" value="GQ55_6G066500"/>
</dbReference>
<dbReference type="Proteomes" id="UP000244336">
    <property type="component" value="Chromosome 6"/>
</dbReference>
<sequence length="431" mass="49468">MLLRLSIWIAYLGADMIAVYALGYLSQHKDATIEGDTIRGTQPLAFFWAPFLLIHLGGQDTITAFAMEDNNLWLRHLLNLVAQVVLSLYVFWKLIRRHSVELLVSGIFVFVAGIIKYGERTWSLKCGSFKSLQSSTGNHYVLNFFSGRTLFVGDPLRFGREGLGTWLPNQVLKVLGVELGMMYDDLYTKALVLRTRSGITLCCISQLSALVAFALFLAGKKHKYSRADIAITYLLFVGTFFLELCALFIFLMSPWTWAWLKARKYERLAQYSWSLFSSGLIGWPKKRLLWSNAMGQYNLRVWFEENGKPKSCGQRVMNMTRKLATSISVDKEKIFWLSKLLDTEYVKADKVMECLVEATSNFVRQPYEFQRTREWPNLDPLLRYAQVFYIADSGFAIVFMHMVTELHLSKYPCPDIEADVAEDIDVLVEIC</sequence>
<protein>
    <recommendedName>
        <fullName evidence="2">DUF4220 domain-containing protein</fullName>
    </recommendedName>
</protein>
<evidence type="ECO:0000313" key="3">
    <source>
        <dbReference type="EMBL" id="PUZ50552.1"/>
    </source>
</evidence>
<feature type="transmembrane region" description="Helical" evidence="1">
    <location>
        <begin position="198"/>
        <end position="218"/>
    </location>
</feature>
<gene>
    <name evidence="3" type="ORF">GQ55_6G066500</name>
</gene>
<dbReference type="EMBL" id="CM009754">
    <property type="protein sequence ID" value="PUZ50552.1"/>
    <property type="molecule type" value="Genomic_DNA"/>
</dbReference>
<evidence type="ECO:0000259" key="2">
    <source>
        <dbReference type="Pfam" id="PF13968"/>
    </source>
</evidence>
<feature type="transmembrane region" description="Helical" evidence="1">
    <location>
        <begin position="46"/>
        <end position="67"/>
    </location>
</feature>
<keyword evidence="4" id="KW-1185">Reference proteome</keyword>
<evidence type="ECO:0000256" key="1">
    <source>
        <dbReference type="SAM" id="Phobius"/>
    </source>
</evidence>
<reference evidence="3 4" key="1">
    <citation type="submission" date="2018-04" db="EMBL/GenBank/DDBJ databases">
        <title>WGS assembly of Panicum hallii var. hallii HAL2.</title>
        <authorList>
            <person name="Lovell J."/>
            <person name="Jenkins J."/>
            <person name="Lowry D."/>
            <person name="Mamidi S."/>
            <person name="Sreedasyam A."/>
            <person name="Weng X."/>
            <person name="Barry K."/>
            <person name="Bonette J."/>
            <person name="Campitelli B."/>
            <person name="Daum C."/>
            <person name="Gordon S."/>
            <person name="Gould B."/>
            <person name="Lipzen A."/>
            <person name="MacQueen A."/>
            <person name="Palacio-Mejia J."/>
            <person name="Plott C."/>
            <person name="Shakirov E."/>
            <person name="Shu S."/>
            <person name="Yoshinaga Y."/>
            <person name="Zane M."/>
            <person name="Rokhsar D."/>
            <person name="Grimwood J."/>
            <person name="Schmutz J."/>
            <person name="Juenger T."/>
        </authorList>
    </citation>
    <scope>NUCLEOTIDE SEQUENCE [LARGE SCALE GENOMIC DNA]</scope>
    <source>
        <strain evidence="4">cv. HAL2</strain>
        <strain evidence="3">HAL2</strain>
    </source>
</reference>
<dbReference type="Pfam" id="PF13968">
    <property type="entry name" value="DUF4220"/>
    <property type="match status" value="2"/>
</dbReference>
<dbReference type="InterPro" id="IPR025315">
    <property type="entry name" value="DUF4220"/>
</dbReference>
<dbReference type="EMBL" id="CM009754">
    <property type="protein sequence ID" value="PUZ50548.1"/>
    <property type="molecule type" value="Genomic_DNA"/>
</dbReference>
<accession>A0A2T7D4S4</accession>
<dbReference type="PANTHER" id="PTHR31325">
    <property type="entry name" value="OS01G0798800 PROTEIN-RELATED"/>
    <property type="match status" value="1"/>
</dbReference>
<feature type="transmembrane region" description="Helical" evidence="1">
    <location>
        <begin position="6"/>
        <end position="25"/>
    </location>
</feature>
<feature type="transmembrane region" description="Helical" evidence="1">
    <location>
        <begin position="381"/>
        <end position="402"/>
    </location>
</feature>
<feature type="domain" description="DUF4220" evidence="2">
    <location>
        <begin position="8"/>
        <end position="136"/>
    </location>
</feature>
<dbReference type="Gramene" id="PUZ50547">
    <property type="protein sequence ID" value="PUZ50547"/>
    <property type="gene ID" value="GQ55_6G066500"/>
</dbReference>
<dbReference type="AlphaFoldDB" id="A0A2T7D4S4"/>
<dbReference type="OrthoDB" id="668728at2759"/>
<proteinExistence type="predicted"/>